<comment type="caution">
    <text evidence="5">The sequence shown here is derived from an EMBL/GenBank/DDBJ whole genome shotgun (WGS) entry which is preliminary data.</text>
</comment>
<evidence type="ECO:0000259" key="4">
    <source>
        <dbReference type="PROSITE" id="PS51379"/>
    </source>
</evidence>
<dbReference type="InterPro" id="IPR017896">
    <property type="entry name" value="4Fe4S_Fe-S-bd"/>
</dbReference>
<evidence type="ECO:0000256" key="2">
    <source>
        <dbReference type="ARBA" id="ARBA00023004"/>
    </source>
</evidence>
<keyword evidence="3" id="KW-0411">Iron-sulfur</keyword>
<dbReference type="Gene3D" id="3.30.70.20">
    <property type="match status" value="1"/>
</dbReference>
<keyword evidence="2" id="KW-0408">Iron</keyword>
<reference evidence="5 6" key="1">
    <citation type="submission" date="2018-12" db="EMBL/GenBank/DDBJ databases">
        <title>Genome Sequence of Candidatus Viridilinea halotolerans isolated from saline sulfide-rich spring.</title>
        <authorList>
            <person name="Grouzdev D.S."/>
            <person name="Burganskaya E.I."/>
            <person name="Krutkina M.S."/>
            <person name="Sukhacheva M.V."/>
            <person name="Gorlenko V.M."/>
        </authorList>
    </citation>
    <scope>NUCLEOTIDE SEQUENCE [LARGE SCALE GENOMIC DNA]</scope>
    <source>
        <strain evidence="5">Chok-6</strain>
    </source>
</reference>
<accession>A0A426TRH8</accession>
<dbReference type="EMBL" id="RSAS01000888">
    <property type="protein sequence ID" value="RRR66093.1"/>
    <property type="molecule type" value="Genomic_DNA"/>
</dbReference>
<evidence type="ECO:0000313" key="5">
    <source>
        <dbReference type="EMBL" id="RRR66093.1"/>
    </source>
</evidence>
<dbReference type="Proteomes" id="UP000280307">
    <property type="component" value="Unassembled WGS sequence"/>
</dbReference>
<gene>
    <name evidence="5" type="ORF">EI684_21380</name>
</gene>
<dbReference type="SUPFAM" id="SSF54862">
    <property type="entry name" value="4Fe-4S ferredoxins"/>
    <property type="match status" value="1"/>
</dbReference>
<evidence type="ECO:0000313" key="6">
    <source>
        <dbReference type="Proteomes" id="UP000280307"/>
    </source>
</evidence>
<evidence type="ECO:0000256" key="3">
    <source>
        <dbReference type="ARBA" id="ARBA00023014"/>
    </source>
</evidence>
<dbReference type="AlphaFoldDB" id="A0A426TRH8"/>
<keyword evidence="1" id="KW-0479">Metal-binding</keyword>
<dbReference type="Pfam" id="PF13237">
    <property type="entry name" value="Fer4_10"/>
    <property type="match status" value="1"/>
</dbReference>
<feature type="domain" description="4Fe-4S ferredoxin-type" evidence="4">
    <location>
        <begin position="22"/>
        <end position="50"/>
    </location>
</feature>
<dbReference type="PROSITE" id="PS51379">
    <property type="entry name" value="4FE4S_FER_2"/>
    <property type="match status" value="2"/>
</dbReference>
<dbReference type="PROSITE" id="PS00198">
    <property type="entry name" value="4FE4S_FER_1"/>
    <property type="match status" value="2"/>
</dbReference>
<organism evidence="5 6">
    <name type="scientific">Candidatus Viridilinea halotolerans</name>
    <dbReference type="NCBI Taxonomy" id="2491704"/>
    <lineage>
        <taxon>Bacteria</taxon>
        <taxon>Bacillati</taxon>
        <taxon>Chloroflexota</taxon>
        <taxon>Chloroflexia</taxon>
        <taxon>Chloroflexales</taxon>
        <taxon>Chloroflexineae</taxon>
        <taxon>Oscillochloridaceae</taxon>
        <taxon>Candidatus Viridilinea</taxon>
    </lineage>
</organism>
<dbReference type="GO" id="GO:0046872">
    <property type="term" value="F:metal ion binding"/>
    <property type="evidence" value="ECO:0007669"/>
    <property type="project" value="UniProtKB-KW"/>
</dbReference>
<name>A0A426TRH8_9CHLR</name>
<feature type="domain" description="4Fe-4S ferredoxin-type" evidence="4">
    <location>
        <begin position="54"/>
        <end position="82"/>
    </location>
</feature>
<protein>
    <submittedName>
        <fullName evidence="5">4Fe-4S dicluster domain-containing protein</fullName>
    </submittedName>
</protein>
<dbReference type="InterPro" id="IPR017900">
    <property type="entry name" value="4Fe4S_Fe_S_CS"/>
</dbReference>
<proteinExistence type="predicted"/>
<evidence type="ECO:0000256" key="1">
    <source>
        <dbReference type="ARBA" id="ARBA00022723"/>
    </source>
</evidence>
<sequence length="90" mass="9611">MMALVPRSLAFDLTRAEVLATGNVVPDPARCVQCGICSYNCPLGLDVRAYAWRDEPIADAHCLTCGQCVARCPRGALRFAPTAAQKRGGC</sequence>
<dbReference type="GO" id="GO:0051536">
    <property type="term" value="F:iron-sulfur cluster binding"/>
    <property type="evidence" value="ECO:0007669"/>
    <property type="project" value="UniProtKB-KW"/>
</dbReference>